<name>A0ABU0FMK6_9HYPH</name>
<dbReference type="Proteomes" id="UP001237448">
    <property type="component" value="Unassembled WGS sequence"/>
</dbReference>
<protein>
    <submittedName>
        <fullName evidence="1">Uncharacterized protein</fullName>
    </submittedName>
</protein>
<accession>A0ABU0FMK6</accession>
<comment type="caution">
    <text evidence="1">The sequence shown here is derived from an EMBL/GenBank/DDBJ whole genome shotgun (WGS) entry which is preliminary data.</text>
</comment>
<organism evidence="1 2">
    <name type="scientific">Labrys monachus</name>
    <dbReference type="NCBI Taxonomy" id="217067"/>
    <lineage>
        <taxon>Bacteria</taxon>
        <taxon>Pseudomonadati</taxon>
        <taxon>Pseudomonadota</taxon>
        <taxon>Alphaproteobacteria</taxon>
        <taxon>Hyphomicrobiales</taxon>
        <taxon>Xanthobacteraceae</taxon>
        <taxon>Labrys</taxon>
    </lineage>
</organism>
<evidence type="ECO:0000313" key="1">
    <source>
        <dbReference type="EMBL" id="MDQ0395848.1"/>
    </source>
</evidence>
<gene>
    <name evidence="1" type="ORF">J3R73_005640</name>
</gene>
<evidence type="ECO:0000313" key="2">
    <source>
        <dbReference type="Proteomes" id="UP001237448"/>
    </source>
</evidence>
<sequence length="92" mass="9699">MTNAGSQEPAAAASDHMRLLHHAESGDDWLLVRSRDGVVEVEHRPNAPSGGKVSRIGIGAFLQADPRGPQHDELLRLLGTLVDIAPAGAETS</sequence>
<reference evidence="1 2" key="1">
    <citation type="submission" date="2023-07" db="EMBL/GenBank/DDBJ databases">
        <title>Genomic Encyclopedia of Type Strains, Phase IV (KMG-IV): sequencing the most valuable type-strain genomes for metagenomic binning, comparative biology and taxonomic classification.</title>
        <authorList>
            <person name="Goeker M."/>
        </authorList>
    </citation>
    <scope>NUCLEOTIDE SEQUENCE [LARGE SCALE GENOMIC DNA]</scope>
    <source>
        <strain evidence="1 2">DSM 5896</strain>
    </source>
</reference>
<proteinExistence type="predicted"/>
<dbReference type="EMBL" id="JAUSVK010000001">
    <property type="protein sequence ID" value="MDQ0395848.1"/>
    <property type="molecule type" value="Genomic_DNA"/>
</dbReference>
<keyword evidence="2" id="KW-1185">Reference proteome</keyword>
<dbReference type="RefSeq" id="WP_307435146.1">
    <property type="nucleotide sequence ID" value="NZ_JAUSVK010000001.1"/>
</dbReference>